<dbReference type="GO" id="GO:0003735">
    <property type="term" value="F:structural constituent of ribosome"/>
    <property type="evidence" value="ECO:0007669"/>
    <property type="project" value="InterPro"/>
</dbReference>
<dbReference type="InterPro" id="IPR012677">
    <property type="entry name" value="Nucleotide-bd_a/b_plait_sf"/>
</dbReference>
<dbReference type="Pfam" id="PF00276">
    <property type="entry name" value="Ribosomal_L23"/>
    <property type="match status" value="1"/>
</dbReference>
<evidence type="ECO:0000256" key="4">
    <source>
        <dbReference type="ARBA" id="ARBA00035287"/>
    </source>
</evidence>
<dbReference type="GO" id="GO:0009507">
    <property type="term" value="C:chloroplast"/>
    <property type="evidence" value="ECO:0007669"/>
    <property type="project" value="UniProtKB-SubCell"/>
</dbReference>
<dbReference type="GO" id="GO:1990904">
    <property type="term" value="C:ribonucleoprotein complex"/>
    <property type="evidence" value="ECO:0007669"/>
    <property type="project" value="UniProtKB-KW"/>
</dbReference>
<keyword evidence="6" id="KW-0150">Chloroplast</keyword>
<accession>A0A0S2IDW3</accession>
<reference evidence="7" key="2">
    <citation type="submission" date="2017-12" db="EMBL/GenBank/DDBJ databases">
        <authorList>
            <person name="Hurst M.R.H."/>
        </authorList>
    </citation>
    <scope>NUCLEOTIDE SEQUENCE</scope>
    <source>
        <strain evidence="7">UTEX 2505</strain>
    </source>
</reference>
<dbReference type="EMBL" id="KT625250">
    <property type="protein sequence ID" value="ALO21575.1"/>
    <property type="molecule type" value="Genomic_DNA"/>
</dbReference>
<dbReference type="EMBL" id="MG677935">
    <property type="protein sequence ID" value="AUW36553.1"/>
    <property type="molecule type" value="Genomic_DNA"/>
</dbReference>
<keyword evidence="2 5" id="KW-0689">Ribosomal protein</keyword>
<gene>
    <name evidence="5 6" type="primary">rpl23</name>
    <name evidence="7" type="ORF">SG3EUKT977358.1</name>
</gene>
<dbReference type="GO" id="GO:0019843">
    <property type="term" value="F:rRNA binding"/>
    <property type="evidence" value="ECO:0007669"/>
    <property type="project" value="UniProtKB-UniRule"/>
</dbReference>
<proteinExistence type="inferred from homology"/>
<comment type="subunit">
    <text evidence="5">Part of the 50S ribosomal subunit.</text>
</comment>
<dbReference type="GO" id="GO:0006412">
    <property type="term" value="P:translation"/>
    <property type="evidence" value="ECO:0007669"/>
    <property type="project" value="UniProtKB-UniRule"/>
</dbReference>
<comment type="subcellular location">
    <subcellularLocation>
        <location evidence="5">Plastid</location>
        <location evidence="5">Chloroplast</location>
    </subcellularLocation>
</comment>
<evidence type="ECO:0000313" key="6">
    <source>
        <dbReference type="EMBL" id="ALO21575.1"/>
    </source>
</evidence>
<dbReference type="HAMAP" id="MF_01369_B">
    <property type="entry name" value="Ribosomal_uL23_B"/>
    <property type="match status" value="1"/>
</dbReference>
<comment type="similarity">
    <text evidence="1 5">Belongs to the universal ribosomal protein uL23 family.</text>
</comment>
<evidence type="ECO:0000256" key="1">
    <source>
        <dbReference type="ARBA" id="ARBA00006700"/>
    </source>
</evidence>
<dbReference type="InterPro" id="IPR012678">
    <property type="entry name" value="Ribosomal_uL23/eL15/eS24_sf"/>
</dbReference>
<protein>
    <recommendedName>
        <fullName evidence="4 5">Large ribosomal subunit protein uL23c</fullName>
    </recommendedName>
</protein>
<keyword evidence="6" id="KW-0934">Plastid</keyword>
<keyword evidence="3 5" id="KW-0687">Ribonucleoprotein</keyword>
<keyword evidence="5" id="KW-0699">rRNA-binding</keyword>
<dbReference type="GO" id="GO:0005840">
    <property type="term" value="C:ribosome"/>
    <property type="evidence" value="ECO:0007669"/>
    <property type="project" value="UniProtKB-KW"/>
</dbReference>
<evidence type="ECO:0000256" key="3">
    <source>
        <dbReference type="ARBA" id="ARBA00023274"/>
    </source>
</evidence>
<dbReference type="PANTHER" id="PTHR11620">
    <property type="entry name" value="60S RIBOSOMAL PROTEIN L23A"/>
    <property type="match status" value="1"/>
</dbReference>
<dbReference type="AlphaFoldDB" id="A0A0S2IDW3"/>
<evidence type="ECO:0000313" key="7">
    <source>
        <dbReference type="EMBL" id="AUW36553.1"/>
    </source>
</evidence>
<evidence type="ECO:0000256" key="5">
    <source>
        <dbReference type="HAMAP-Rule" id="MF_01369"/>
    </source>
</evidence>
<comment type="function">
    <text evidence="5">Binds to 23S rRNA.</text>
</comment>
<evidence type="ECO:0000256" key="2">
    <source>
        <dbReference type="ARBA" id="ARBA00022980"/>
    </source>
</evidence>
<sequence length="213" mass="24462">MTNKKTKSKATAIVKNKIDKSKSNFLLEKTGSKIQTNNLQISNFSTPVSVETLPPRWPGAAIEPQKVQSLEDPIVKVEINKTLIAYTGSREENEKKDVTQKNKWVNTYQTSFKSLIDLVKYPVITEKTYMALYKNRQYTFDVDKRLTKTQIKKLFETLFNVIVISVNTHIPPRRKLRVGMSLGSRPSFKRAIITLKEGCVLNYSFKTENLTRI</sequence>
<name>A0A0S2IDW3_HAELA</name>
<organism evidence="6">
    <name type="scientific">Haematococcus lacustris</name>
    <name type="common">Green alga</name>
    <name type="synonym">Haematococcus pluvialis</name>
    <dbReference type="NCBI Taxonomy" id="44745"/>
    <lineage>
        <taxon>Eukaryota</taxon>
        <taxon>Viridiplantae</taxon>
        <taxon>Chlorophyta</taxon>
        <taxon>core chlorophytes</taxon>
        <taxon>Chlorophyceae</taxon>
        <taxon>CS clade</taxon>
        <taxon>Chlamydomonadales</taxon>
        <taxon>Haematococcaceae</taxon>
        <taxon>Haematococcus</taxon>
    </lineage>
</organism>
<dbReference type="InterPro" id="IPR013025">
    <property type="entry name" value="Ribosomal_uL23-like"/>
</dbReference>
<reference evidence="6" key="1">
    <citation type="journal article" date="2015" name="BMC Evol. Biol.">
        <title>Chloroplast phylogenomic analysis of chlorophyte green algae identifies a novel lineage sister to the Sphaeropleales (Chlorophyceae).</title>
        <authorList>
            <person name="Lemieux C."/>
            <person name="Vincent A.T."/>
            <person name="Labarre A."/>
            <person name="Otis C."/>
            <person name="Turmel M."/>
        </authorList>
    </citation>
    <scope>NUCLEOTIDE SEQUENCE</scope>
</reference>
<geneLocation type="chloroplast" evidence="6"/>
<dbReference type="SUPFAM" id="SSF54189">
    <property type="entry name" value="Ribosomal proteins S24e, L23 and L15e"/>
    <property type="match status" value="1"/>
</dbReference>
<keyword evidence="5" id="KW-0694">RNA-binding</keyword>
<dbReference type="Gene3D" id="3.30.70.330">
    <property type="match status" value="1"/>
</dbReference>